<reference evidence="5" key="1">
    <citation type="journal article" date="2023" name="Mol. Phylogenet. Evol.">
        <title>Genome-scale phylogeny and comparative genomics of the fungal order Sordariales.</title>
        <authorList>
            <person name="Hensen N."/>
            <person name="Bonometti L."/>
            <person name="Westerberg I."/>
            <person name="Brannstrom I.O."/>
            <person name="Guillou S."/>
            <person name="Cros-Aarteil S."/>
            <person name="Calhoun S."/>
            <person name="Haridas S."/>
            <person name="Kuo A."/>
            <person name="Mondo S."/>
            <person name="Pangilinan J."/>
            <person name="Riley R."/>
            <person name="LaButti K."/>
            <person name="Andreopoulos B."/>
            <person name="Lipzen A."/>
            <person name="Chen C."/>
            <person name="Yan M."/>
            <person name="Daum C."/>
            <person name="Ng V."/>
            <person name="Clum A."/>
            <person name="Steindorff A."/>
            <person name="Ohm R.A."/>
            <person name="Martin F."/>
            <person name="Silar P."/>
            <person name="Natvig D.O."/>
            <person name="Lalanne C."/>
            <person name="Gautier V."/>
            <person name="Ament-Velasquez S.L."/>
            <person name="Kruys A."/>
            <person name="Hutchinson M.I."/>
            <person name="Powell A.J."/>
            <person name="Barry K."/>
            <person name="Miller A.N."/>
            <person name="Grigoriev I.V."/>
            <person name="Debuchy R."/>
            <person name="Gladieux P."/>
            <person name="Hiltunen Thoren M."/>
            <person name="Johannesson H."/>
        </authorList>
    </citation>
    <scope>NUCLEOTIDE SEQUENCE</scope>
    <source>
        <strain evidence="5">CBS 232.78</strain>
    </source>
</reference>
<feature type="region of interest" description="Disordered" evidence="4">
    <location>
        <begin position="1"/>
        <end position="72"/>
    </location>
</feature>
<keyword evidence="6" id="KW-1185">Reference proteome</keyword>
<dbReference type="EMBL" id="JAULSW010000001">
    <property type="protein sequence ID" value="KAK3394080.1"/>
    <property type="molecule type" value="Genomic_DNA"/>
</dbReference>
<keyword evidence="3" id="KW-0862">Zinc</keyword>
<dbReference type="SUPFAM" id="SSF57667">
    <property type="entry name" value="beta-beta-alpha zinc fingers"/>
    <property type="match status" value="1"/>
</dbReference>
<comment type="caution">
    <text evidence="5">The sequence shown here is derived from an EMBL/GenBank/DDBJ whole genome shotgun (WGS) entry which is preliminary data.</text>
</comment>
<evidence type="ECO:0008006" key="7">
    <source>
        <dbReference type="Google" id="ProtNLM"/>
    </source>
</evidence>
<evidence type="ECO:0000313" key="6">
    <source>
        <dbReference type="Proteomes" id="UP001285441"/>
    </source>
</evidence>
<feature type="region of interest" description="Disordered" evidence="4">
    <location>
        <begin position="391"/>
        <end position="461"/>
    </location>
</feature>
<dbReference type="FunFam" id="3.30.160.60:FF:000446">
    <property type="entry name" value="Zinc finger protein"/>
    <property type="match status" value="1"/>
</dbReference>
<proteinExistence type="predicted"/>
<evidence type="ECO:0000256" key="2">
    <source>
        <dbReference type="ARBA" id="ARBA00022771"/>
    </source>
</evidence>
<dbReference type="InterPro" id="IPR036236">
    <property type="entry name" value="Znf_C2H2_sf"/>
</dbReference>
<evidence type="ECO:0000256" key="1">
    <source>
        <dbReference type="ARBA" id="ARBA00022723"/>
    </source>
</evidence>
<gene>
    <name evidence="5" type="ORF">B0H63DRAFT_444270</name>
</gene>
<sequence length="551" mass="59266">MNGSFGHHPPSRFLVDGNGDGFHQHSENGGGHHLSMDFDMMPQHQSQHQHQQHQPSSDNGGGVARLPNGSASYESHDDLCIDQCSGVGLYNGSGFFNHRGAPAASAFPPRWPGRVAPAPAPGPSRDTLPPLYHYTMGLDDLSMQFRPSPDPYQPWFVQQLQSGLHASDDDCRSMGDMSCCDSQCTMTGKCTNMACANKEDACTDQSCPGRPESVPSEVVDGAAALISINHAPEQQQPHRFGFQPSSGSYSSSPAPGGALARVRGQVMDFGTDFLHDPNWRSLLGGLASHILVAHPIEDTANENCTRPCPLDDPRNYLNCHIPAVYNNPPPFSHYGSGNGAPMLMSRELPVCGAETDDPDAFLAHFNTQHRPFFTGDPQSLMARLGCGDEAILPSTEDRSPSSATPLDTTDSGISSNTPDPLTPLSNSMDMSDVKDSASSLSRSQSVSSSVGTPVGTGPDDEHKCLWQEEGSTTICGRIFEDSGELFVHAADAHIRVAGAVGFPQRSKIERHMQTHIGHKPHICPTCHKGFSAKQALNQHIILDTPVLSYNF</sequence>
<dbReference type="Proteomes" id="UP001285441">
    <property type="component" value="Unassembled WGS sequence"/>
</dbReference>
<evidence type="ECO:0000313" key="5">
    <source>
        <dbReference type="EMBL" id="KAK3394080.1"/>
    </source>
</evidence>
<organism evidence="5 6">
    <name type="scientific">Podospora didyma</name>
    <dbReference type="NCBI Taxonomy" id="330526"/>
    <lineage>
        <taxon>Eukaryota</taxon>
        <taxon>Fungi</taxon>
        <taxon>Dikarya</taxon>
        <taxon>Ascomycota</taxon>
        <taxon>Pezizomycotina</taxon>
        <taxon>Sordariomycetes</taxon>
        <taxon>Sordariomycetidae</taxon>
        <taxon>Sordariales</taxon>
        <taxon>Podosporaceae</taxon>
        <taxon>Podospora</taxon>
    </lineage>
</organism>
<feature type="compositionally biased region" description="Low complexity" evidence="4">
    <location>
        <begin position="436"/>
        <end position="449"/>
    </location>
</feature>
<reference evidence="5" key="2">
    <citation type="submission" date="2023-06" db="EMBL/GenBank/DDBJ databases">
        <authorList>
            <consortium name="Lawrence Berkeley National Laboratory"/>
            <person name="Haridas S."/>
            <person name="Hensen N."/>
            <person name="Bonometti L."/>
            <person name="Westerberg I."/>
            <person name="Brannstrom I.O."/>
            <person name="Guillou S."/>
            <person name="Cros-Aarteil S."/>
            <person name="Calhoun S."/>
            <person name="Kuo A."/>
            <person name="Mondo S."/>
            <person name="Pangilinan J."/>
            <person name="Riley R."/>
            <person name="LaButti K."/>
            <person name="Andreopoulos B."/>
            <person name="Lipzen A."/>
            <person name="Chen C."/>
            <person name="Yanf M."/>
            <person name="Daum C."/>
            <person name="Ng V."/>
            <person name="Clum A."/>
            <person name="Steindorff A."/>
            <person name="Ohm R."/>
            <person name="Martin F."/>
            <person name="Silar P."/>
            <person name="Natvig D."/>
            <person name="Lalanne C."/>
            <person name="Gautier V."/>
            <person name="Ament-velasquez S.L."/>
            <person name="Kruys A."/>
            <person name="Hutchinson M.I."/>
            <person name="Powell A.J."/>
            <person name="Barry K."/>
            <person name="Miller A.N."/>
            <person name="Grigoriev I.V."/>
            <person name="Debuchy R."/>
            <person name="Gladieux P."/>
            <person name="Thoren M.H."/>
            <person name="Johannesson H."/>
        </authorList>
    </citation>
    <scope>NUCLEOTIDE SEQUENCE</scope>
    <source>
        <strain evidence="5">CBS 232.78</strain>
    </source>
</reference>
<dbReference type="Gene3D" id="3.30.160.60">
    <property type="entry name" value="Classic Zinc Finger"/>
    <property type="match status" value="1"/>
</dbReference>
<dbReference type="GO" id="GO:0008270">
    <property type="term" value="F:zinc ion binding"/>
    <property type="evidence" value="ECO:0007669"/>
    <property type="project" value="UniProtKB-KW"/>
</dbReference>
<name>A0AAE0P6U9_9PEZI</name>
<evidence type="ECO:0000256" key="3">
    <source>
        <dbReference type="ARBA" id="ARBA00022833"/>
    </source>
</evidence>
<evidence type="ECO:0000256" key="4">
    <source>
        <dbReference type="SAM" id="MobiDB-lite"/>
    </source>
</evidence>
<keyword evidence="2" id="KW-0863">Zinc-finger</keyword>
<feature type="compositionally biased region" description="Polar residues" evidence="4">
    <location>
        <begin position="400"/>
        <end position="429"/>
    </location>
</feature>
<accession>A0AAE0P6U9</accession>
<dbReference type="AlphaFoldDB" id="A0AAE0P6U9"/>
<protein>
    <recommendedName>
        <fullName evidence="7">C2H2-type domain-containing protein</fullName>
    </recommendedName>
</protein>
<keyword evidence="1" id="KW-0479">Metal-binding</keyword>
<feature type="compositionally biased region" description="Low complexity" evidence="4">
    <location>
        <begin position="42"/>
        <end position="57"/>
    </location>
</feature>